<dbReference type="Proteomes" id="UP000677537">
    <property type="component" value="Unassembled WGS sequence"/>
</dbReference>
<comment type="catalytic activity">
    <reaction evidence="4">
        <text>a ribonucleoside 5'-triphosphate + H2O = a ribonucleoside 5'-phosphate + diphosphate + H(+)</text>
        <dbReference type="Rhea" id="RHEA:23996"/>
        <dbReference type="ChEBI" id="CHEBI:15377"/>
        <dbReference type="ChEBI" id="CHEBI:15378"/>
        <dbReference type="ChEBI" id="CHEBI:33019"/>
        <dbReference type="ChEBI" id="CHEBI:58043"/>
        <dbReference type="ChEBI" id="CHEBI:61557"/>
        <dbReference type="EC" id="3.6.1.9"/>
    </reaction>
</comment>
<evidence type="ECO:0000256" key="1">
    <source>
        <dbReference type="ARBA" id="ARBA00001968"/>
    </source>
</evidence>
<keyword evidence="2 4" id="KW-0378">Hydrolase</keyword>
<keyword evidence="7" id="KW-1185">Reference proteome</keyword>
<dbReference type="GO" id="GO:0005737">
    <property type="term" value="C:cytoplasm"/>
    <property type="evidence" value="ECO:0007669"/>
    <property type="project" value="UniProtKB-SubCell"/>
</dbReference>
<dbReference type="GO" id="GO:0009117">
    <property type="term" value="P:nucleotide metabolic process"/>
    <property type="evidence" value="ECO:0007669"/>
    <property type="project" value="UniProtKB-KW"/>
</dbReference>
<feature type="region of interest" description="Disordered" evidence="5">
    <location>
        <begin position="1"/>
        <end position="25"/>
    </location>
</feature>
<dbReference type="InterPro" id="IPR029001">
    <property type="entry name" value="ITPase-like_fam"/>
</dbReference>
<dbReference type="HAMAP" id="MF_00528">
    <property type="entry name" value="Maf"/>
    <property type="match status" value="1"/>
</dbReference>
<dbReference type="EC" id="3.6.1.9" evidence="4"/>
<evidence type="ECO:0000256" key="5">
    <source>
        <dbReference type="SAM" id="MobiDB-lite"/>
    </source>
</evidence>
<name>A0A940S877_9PROT</name>
<comment type="subcellular location">
    <subcellularLocation>
        <location evidence="4">Cytoplasm</location>
    </subcellularLocation>
</comment>
<dbReference type="PANTHER" id="PTHR43213">
    <property type="entry name" value="BIFUNCTIONAL DTTP/UTP PYROPHOSPHATASE/METHYLTRANSFERASE PROTEIN-RELATED"/>
    <property type="match status" value="1"/>
</dbReference>
<keyword evidence="3 4" id="KW-0546">Nucleotide metabolism</keyword>
<protein>
    <recommendedName>
        <fullName evidence="4">Nucleoside triphosphate pyrophosphatase</fullName>
        <ecNumber evidence="4">3.6.1.9</ecNumber>
    </recommendedName>
    <alternativeName>
        <fullName evidence="4">Nucleotide pyrophosphatase</fullName>
        <shortName evidence="4">Nucleotide PPase</shortName>
    </alternativeName>
</protein>
<gene>
    <name evidence="6" type="primary">maf</name>
    <name evidence="6" type="ORF">J5Y10_22920</name>
</gene>
<keyword evidence="4" id="KW-0963">Cytoplasm</keyword>
<dbReference type="InterPro" id="IPR003697">
    <property type="entry name" value="Maf-like"/>
</dbReference>
<dbReference type="PANTHER" id="PTHR43213:SF5">
    <property type="entry name" value="BIFUNCTIONAL DTTP_UTP PYROPHOSPHATASE_METHYLTRANSFERASE PROTEIN-RELATED"/>
    <property type="match status" value="1"/>
</dbReference>
<sequence length="264" mass="28572">MSRASGHGPEAGCEPGISRQPERKVEGWVQGRGEFLLLSLEAARAPLPEQAPETHAGESSLDFQTDDPPLILASASSARRAVLDAAGLRFEAIAAAVDEASIKESARAEGFPPEDTALMLAEAKARRVAARRPEALVIGCDQMLVLEDRWFDKPESVEAARGHLEALRGKEHRLVTAVLCWRGGQRIWQHVAQPRLAMRAVSDTFIDAYLAAEGGRVTESVGAYRLEGPGVQLFDRVEGEHAAVLGLPLLPLLGFLRQHGVLLR</sequence>
<comment type="function">
    <text evidence="4">Nucleoside triphosphate pyrophosphatase. May have a dual role in cell division arrest and in preventing the incorporation of modified nucleotides into cellular nucleic acids.</text>
</comment>
<dbReference type="Pfam" id="PF02545">
    <property type="entry name" value="Maf"/>
    <property type="match status" value="1"/>
</dbReference>
<comment type="similarity">
    <text evidence="4">Belongs to the Maf family.</text>
</comment>
<organism evidence="6 7">
    <name type="scientific">Roseomonas indoligenes</name>
    <dbReference type="NCBI Taxonomy" id="2820811"/>
    <lineage>
        <taxon>Bacteria</taxon>
        <taxon>Pseudomonadati</taxon>
        <taxon>Pseudomonadota</taxon>
        <taxon>Alphaproteobacteria</taxon>
        <taxon>Acetobacterales</taxon>
        <taxon>Roseomonadaceae</taxon>
        <taxon>Roseomonas</taxon>
    </lineage>
</organism>
<evidence type="ECO:0000256" key="4">
    <source>
        <dbReference type="HAMAP-Rule" id="MF_00528"/>
    </source>
</evidence>
<feature type="active site" description="Proton acceptor" evidence="4">
    <location>
        <position position="141"/>
    </location>
</feature>
<dbReference type="NCBIfam" id="TIGR00172">
    <property type="entry name" value="maf"/>
    <property type="match status" value="1"/>
</dbReference>
<proteinExistence type="inferred from homology"/>
<comment type="caution">
    <text evidence="4">Lacks conserved residue(s) required for the propagation of feature annotation.</text>
</comment>
<evidence type="ECO:0000256" key="2">
    <source>
        <dbReference type="ARBA" id="ARBA00022801"/>
    </source>
</evidence>
<dbReference type="AlphaFoldDB" id="A0A940S877"/>
<accession>A0A940S877</accession>
<reference evidence="6" key="1">
    <citation type="submission" date="2021-03" db="EMBL/GenBank/DDBJ databases">
        <authorList>
            <person name="So Y."/>
        </authorList>
    </citation>
    <scope>NUCLEOTIDE SEQUENCE</scope>
    <source>
        <strain evidence="6">SG15</strain>
    </source>
</reference>
<dbReference type="Gene3D" id="3.90.950.10">
    <property type="match status" value="1"/>
</dbReference>
<evidence type="ECO:0000313" key="6">
    <source>
        <dbReference type="EMBL" id="MBP0495655.1"/>
    </source>
</evidence>
<dbReference type="EMBL" id="JAGIZA010000019">
    <property type="protein sequence ID" value="MBP0495655.1"/>
    <property type="molecule type" value="Genomic_DNA"/>
</dbReference>
<comment type="caution">
    <text evidence="6">The sequence shown here is derived from an EMBL/GenBank/DDBJ whole genome shotgun (WGS) entry which is preliminary data.</text>
</comment>
<comment type="cofactor">
    <cofactor evidence="1 4">
        <name>a divalent metal cation</name>
        <dbReference type="ChEBI" id="CHEBI:60240"/>
    </cofactor>
</comment>
<evidence type="ECO:0000256" key="3">
    <source>
        <dbReference type="ARBA" id="ARBA00023080"/>
    </source>
</evidence>
<comment type="catalytic activity">
    <reaction evidence="4">
        <text>a 2'-deoxyribonucleoside 5'-triphosphate + H2O = a 2'-deoxyribonucleoside 5'-phosphate + diphosphate + H(+)</text>
        <dbReference type="Rhea" id="RHEA:44644"/>
        <dbReference type="ChEBI" id="CHEBI:15377"/>
        <dbReference type="ChEBI" id="CHEBI:15378"/>
        <dbReference type="ChEBI" id="CHEBI:33019"/>
        <dbReference type="ChEBI" id="CHEBI:61560"/>
        <dbReference type="ChEBI" id="CHEBI:65317"/>
        <dbReference type="EC" id="3.6.1.9"/>
    </reaction>
</comment>
<dbReference type="GO" id="GO:0047429">
    <property type="term" value="F:nucleoside triphosphate diphosphatase activity"/>
    <property type="evidence" value="ECO:0007669"/>
    <property type="project" value="UniProtKB-EC"/>
</dbReference>
<evidence type="ECO:0000313" key="7">
    <source>
        <dbReference type="Proteomes" id="UP000677537"/>
    </source>
</evidence>
<dbReference type="SUPFAM" id="SSF52972">
    <property type="entry name" value="ITPase-like"/>
    <property type="match status" value="1"/>
</dbReference>